<protein>
    <submittedName>
        <fullName evidence="2">Uncharacterized protein</fullName>
    </submittedName>
</protein>
<feature type="compositionally biased region" description="Gly residues" evidence="1">
    <location>
        <begin position="194"/>
        <end position="204"/>
    </location>
</feature>
<dbReference type="EMBL" id="JANPWB010000008">
    <property type="protein sequence ID" value="KAJ1163402.1"/>
    <property type="molecule type" value="Genomic_DNA"/>
</dbReference>
<comment type="caution">
    <text evidence="2">The sequence shown here is derived from an EMBL/GenBank/DDBJ whole genome shotgun (WGS) entry which is preliminary data.</text>
</comment>
<dbReference type="AlphaFoldDB" id="A0AAV7SH53"/>
<evidence type="ECO:0000313" key="2">
    <source>
        <dbReference type="EMBL" id="KAJ1163402.1"/>
    </source>
</evidence>
<dbReference type="Proteomes" id="UP001066276">
    <property type="component" value="Chromosome 4_2"/>
</dbReference>
<reference evidence="2" key="1">
    <citation type="journal article" date="2022" name="bioRxiv">
        <title>Sequencing and chromosome-scale assembly of the giantPleurodeles waltlgenome.</title>
        <authorList>
            <person name="Brown T."/>
            <person name="Elewa A."/>
            <person name="Iarovenko S."/>
            <person name="Subramanian E."/>
            <person name="Araus A.J."/>
            <person name="Petzold A."/>
            <person name="Susuki M."/>
            <person name="Suzuki K.-i.T."/>
            <person name="Hayashi T."/>
            <person name="Toyoda A."/>
            <person name="Oliveira C."/>
            <person name="Osipova E."/>
            <person name="Leigh N.D."/>
            <person name="Simon A."/>
            <person name="Yun M.H."/>
        </authorList>
    </citation>
    <scope>NUCLEOTIDE SEQUENCE</scope>
    <source>
        <strain evidence="2">20211129_DDA</strain>
        <tissue evidence="2">Liver</tissue>
    </source>
</reference>
<gene>
    <name evidence="2" type="ORF">NDU88_003860</name>
</gene>
<proteinExistence type="predicted"/>
<accession>A0AAV7SH53</accession>
<feature type="region of interest" description="Disordered" evidence="1">
    <location>
        <begin position="167"/>
        <end position="204"/>
    </location>
</feature>
<name>A0AAV7SH53_PLEWA</name>
<feature type="region of interest" description="Disordered" evidence="1">
    <location>
        <begin position="32"/>
        <end position="131"/>
    </location>
</feature>
<evidence type="ECO:0000313" key="3">
    <source>
        <dbReference type="Proteomes" id="UP001066276"/>
    </source>
</evidence>
<keyword evidence="3" id="KW-1185">Reference proteome</keyword>
<evidence type="ECO:0000256" key="1">
    <source>
        <dbReference type="SAM" id="MobiDB-lite"/>
    </source>
</evidence>
<sequence length="204" mass="22013">MVQSRAPKEVGIRSNKKKAEWAYTRRAKTCDDGTSYGQEALSGGDWGCDPVLDRSDAPSVQTQRPGALPARGYAGSRTAAREESRTTYGCGERNRPGGEARGLTWQRSGRRCPSLPPTLESPGSRAHHTERPTTFTTAELRENALVLRRRFGLGWNADLAAVSIGEHGDNIPLGGKPGTGRRPSRREQMTAETAGGGAKGRIKN</sequence>
<organism evidence="2 3">
    <name type="scientific">Pleurodeles waltl</name>
    <name type="common">Iberian ribbed newt</name>
    <dbReference type="NCBI Taxonomy" id="8319"/>
    <lineage>
        <taxon>Eukaryota</taxon>
        <taxon>Metazoa</taxon>
        <taxon>Chordata</taxon>
        <taxon>Craniata</taxon>
        <taxon>Vertebrata</taxon>
        <taxon>Euteleostomi</taxon>
        <taxon>Amphibia</taxon>
        <taxon>Batrachia</taxon>
        <taxon>Caudata</taxon>
        <taxon>Salamandroidea</taxon>
        <taxon>Salamandridae</taxon>
        <taxon>Pleurodelinae</taxon>
        <taxon>Pleurodeles</taxon>
    </lineage>
</organism>